<protein>
    <submittedName>
        <fullName evidence="1">Uncharacterized protein</fullName>
    </submittedName>
</protein>
<gene>
    <name evidence="1" type="ORF">E0485_05820</name>
</gene>
<name>A0A4R4EM26_9BACL</name>
<evidence type="ECO:0000313" key="1">
    <source>
        <dbReference type="EMBL" id="TCZ79378.1"/>
    </source>
</evidence>
<keyword evidence="2" id="KW-1185">Reference proteome</keyword>
<comment type="caution">
    <text evidence="1">The sequence shown here is derived from an EMBL/GenBank/DDBJ whole genome shotgun (WGS) entry which is preliminary data.</text>
</comment>
<organism evidence="1 2">
    <name type="scientific">Paenibacillus albiflavus</name>
    <dbReference type="NCBI Taxonomy" id="2545760"/>
    <lineage>
        <taxon>Bacteria</taxon>
        <taxon>Bacillati</taxon>
        <taxon>Bacillota</taxon>
        <taxon>Bacilli</taxon>
        <taxon>Bacillales</taxon>
        <taxon>Paenibacillaceae</taxon>
        <taxon>Paenibacillus</taxon>
    </lineage>
</organism>
<proteinExistence type="predicted"/>
<reference evidence="1 2" key="1">
    <citation type="submission" date="2019-03" db="EMBL/GenBank/DDBJ databases">
        <authorList>
            <person name="Kim M.K.M."/>
        </authorList>
    </citation>
    <scope>NUCLEOTIDE SEQUENCE [LARGE SCALE GENOMIC DNA]</scope>
    <source>
        <strain evidence="1 2">18JY21-1</strain>
    </source>
</reference>
<dbReference type="EMBL" id="SKFG01000003">
    <property type="protein sequence ID" value="TCZ79378.1"/>
    <property type="molecule type" value="Genomic_DNA"/>
</dbReference>
<dbReference type="RefSeq" id="WP_132417036.1">
    <property type="nucleotide sequence ID" value="NZ_SKFG01000003.1"/>
</dbReference>
<dbReference type="OrthoDB" id="8079725at2"/>
<accession>A0A4R4EM26</accession>
<dbReference type="AlphaFoldDB" id="A0A4R4EM26"/>
<dbReference type="Proteomes" id="UP000295418">
    <property type="component" value="Unassembled WGS sequence"/>
</dbReference>
<evidence type="ECO:0000313" key="2">
    <source>
        <dbReference type="Proteomes" id="UP000295418"/>
    </source>
</evidence>
<sequence>MKFIKLNHKWNAEPNSPEPNLKIHKQNLKLRFLMNPYQFPEFDEDDVGILEFYDCYMYRIGPTNDEGFYRGYCRFSSSGVKWGEFYQVEESNWKEDFPEDKVILEDLHNENELKHYLFYFKDETFECIAKGYGLKVIKANSDEANNFG</sequence>